<dbReference type="OrthoDB" id="9783139at2"/>
<dbReference type="PANTHER" id="PTHR34824">
    <property type="entry name" value="HEAT-INDUCIBLE TRANSCRIPTION REPRESSOR HRCA"/>
    <property type="match status" value="1"/>
</dbReference>
<evidence type="ECO:0000256" key="4">
    <source>
        <dbReference type="ARBA" id="ARBA00023163"/>
    </source>
</evidence>
<reference evidence="7 8" key="1">
    <citation type="submission" date="2012-01" db="EMBL/GenBank/DDBJ databases">
        <title>The Genome Sequence of Helcococcus kunzii ATCC 51366.</title>
        <authorList>
            <consortium name="The Broad Institute Genome Sequencing Platform"/>
            <person name="Earl A."/>
            <person name="Ward D."/>
            <person name="Feldgarden M."/>
            <person name="Gevers D."/>
            <person name="Huys G."/>
            <person name="Young S.K."/>
            <person name="Zeng Q."/>
            <person name="Gargeya S."/>
            <person name="Fitzgerald M."/>
            <person name="Haas B."/>
            <person name="Abouelleil A."/>
            <person name="Alvarado L."/>
            <person name="Arachchi H.M."/>
            <person name="Berlin A."/>
            <person name="Chapman S.B."/>
            <person name="Gearin G."/>
            <person name="Goldberg J."/>
            <person name="Griggs A."/>
            <person name="Gujja S."/>
            <person name="Hansen M."/>
            <person name="Heiman D."/>
            <person name="Howarth C."/>
            <person name="Larimer J."/>
            <person name="Lui A."/>
            <person name="MacDonald P.J.P."/>
            <person name="McCowen C."/>
            <person name="Montmayeur A."/>
            <person name="Murphy C."/>
            <person name="Neiman D."/>
            <person name="Pearson M."/>
            <person name="Priest M."/>
            <person name="Roberts A."/>
            <person name="Saif S."/>
            <person name="Shea T."/>
            <person name="Sisk P."/>
            <person name="Stolte C."/>
            <person name="Sykes S."/>
            <person name="Wortman J."/>
            <person name="Nusbaum C."/>
            <person name="Birren B."/>
        </authorList>
    </citation>
    <scope>NUCLEOTIDE SEQUENCE [LARGE SCALE GENOMIC DNA]</scope>
    <source>
        <strain evidence="7 8">ATCC 51366</strain>
    </source>
</reference>
<evidence type="ECO:0000313" key="8">
    <source>
        <dbReference type="Proteomes" id="UP000004191"/>
    </source>
</evidence>
<dbReference type="eggNOG" id="COG1420">
    <property type="taxonomic scope" value="Bacteria"/>
</dbReference>
<dbReference type="InterPro" id="IPR036388">
    <property type="entry name" value="WH-like_DNA-bd_sf"/>
</dbReference>
<dbReference type="RefSeq" id="WP_005398798.1">
    <property type="nucleotide sequence ID" value="NZ_JH601088.1"/>
</dbReference>
<comment type="similarity">
    <text evidence="5">Belongs to the HrcA family.</text>
</comment>
<name>H3NPL1_9FIRM</name>
<dbReference type="NCBIfam" id="TIGR00331">
    <property type="entry name" value="hrcA"/>
    <property type="match status" value="1"/>
</dbReference>
<dbReference type="AlphaFoldDB" id="H3NPL1"/>
<dbReference type="GO" id="GO:0045892">
    <property type="term" value="P:negative regulation of DNA-templated transcription"/>
    <property type="evidence" value="ECO:0007669"/>
    <property type="project" value="UniProtKB-UniRule"/>
</dbReference>
<dbReference type="HAMAP" id="MF_00081">
    <property type="entry name" value="HrcA"/>
    <property type="match status" value="1"/>
</dbReference>
<accession>H3NPL1</accession>
<comment type="caution">
    <text evidence="7">The sequence shown here is derived from an EMBL/GenBank/DDBJ whole genome shotgun (WGS) entry which is preliminary data.</text>
</comment>
<dbReference type="InterPro" id="IPR002571">
    <property type="entry name" value="HrcA"/>
</dbReference>
<dbReference type="Proteomes" id="UP000004191">
    <property type="component" value="Unassembled WGS sequence"/>
</dbReference>
<dbReference type="PIRSF" id="PIRSF005485">
    <property type="entry name" value="HrcA"/>
    <property type="match status" value="1"/>
</dbReference>
<dbReference type="Gene3D" id="3.30.450.40">
    <property type="match status" value="1"/>
</dbReference>
<dbReference type="SUPFAM" id="SSF55781">
    <property type="entry name" value="GAF domain-like"/>
    <property type="match status" value="1"/>
</dbReference>
<evidence type="ECO:0000256" key="3">
    <source>
        <dbReference type="ARBA" id="ARBA00023016"/>
    </source>
</evidence>
<dbReference type="HOGENOM" id="CLU_050019_1_0_9"/>
<dbReference type="InterPro" id="IPR021153">
    <property type="entry name" value="HrcA_C"/>
</dbReference>
<gene>
    <name evidence="5" type="primary">hrcA</name>
    <name evidence="7" type="ORF">HMPREF9709_01283</name>
</gene>
<evidence type="ECO:0000256" key="1">
    <source>
        <dbReference type="ARBA" id="ARBA00022491"/>
    </source>
</evidence>
<dbReference type="Gene3D" id="3.30.390.60">
    <property type="entry name" value="Heat-inducible transcription repressor hrca homolog, domain 3"/>
    <property type="match status" value="1"/>
</dbReference>
<dbReference type="Pfam" id="PF01628">
    <property type="entry name" value="HrcA"/>
    <property type="match status" value="1"/>
</dbReference>
<keyword evidence="1 5" id="KW-0678">Repressor</keyword>
<dbReference type="STRING" id="883114.HMPREF9709_01283"/>
<organism evidence="7 8">
    <name type="scientific">Helcococcus kunzii ATCC 51366</name>
    <dbReference type="NCBI Taxonomy" id="883114"/>
    <lineage>
        <taxon>Bacteria</taxon>
        <taxon>Bacillati</taxon>
        <taxon>Bacillota</taxon>
        <taxon>Tissierellia</taxon>
        <taxon>Tissierellales</taxon>
        <taxon>Peptoniphilaceae</taxon>
        <taxon>Helcococcus</taxon>
    </lineage>
</organism>
<dbReference type="PANTHER" id="PTHR34824:SF1">
    <property type="entry name" value="HEAT-INDUCIBLE TRANSCRIPTION REPRESSOR HRCA"/>
    <property type="match status" value="1"/>
</dbReference>
<dbReference type="PATRIC" id="fig|883114.3.peg.1274"/>
<evidence type="ECO:0000313" key="7">
    <source>
        <dbReference type="EMBL" id="EHR33239.1"/>
    </source>
</evidence>
<dbReference type="InterPro" id="IPR036390">
    <property type="entry name" value="WH_DNA-bd_sf"/>
</dbReference>
<keyword evidence="4 5" id="KW-0804">Transcription</keyword>
<feature type="domain" description="Heat-inducible transcription repressor HrcA C-terminal" evidence="6">
    <location>
        <begin position="104"/>
        <end position="322"/>
    </location>
</feature>
<proteinExistence type="inferred from homology"/>
<keyword evidence="2 5" id="KW-0805">Transcription regulation</keyword>
<evidence type="ECO:0000259" key="6">
    <source>
        <dbReference type="Pfam" id="PF01628"/>
    </source>
</evidence>
<dbReference type="GO" id="GO:0003677">
    <property type="term" value="F:DNA binding"/>
    <property type="evidence" value="ECO:0007669"/>
    <property type="project" value="InterPro"/>
</dbReference>
<dbReference type="EMBL" id="AGEI01000024">
    <property type="protein sequence ID" value="EHR33239.1"/>
    <property type="molecule type" value="Genomic_DNA"/>
</dbReference>
<evidence type="ECO:0000256" key="2">
    <source>
        <dbReference type="ARBA" id="ARBA00023015"/>
    </source>
</evidence>
<keyword evidence="3 5" id="KW-0346">Stress response</keyword>
<dbReference type="GeneID" id="96999252"/>
<evidence type="ECO:0000256" key="5">
    <source>
        <dbReference type="HAMAP-Rule" id="MF_00081"/>
    </source>
</evidence>
<dbReference type="SUPFAM" id="SSF46785">
    <property type="entry name" value="Winged helix' DNA-binding domain"/>
    <property type="match status" value="1"/>
</dbReference>
<protein>
    <recommendedName>
        <fullName evidence="5">Heat-inducible transcription repressor HrcA</fullName>
    </recommendedName>
</protein>
<dbReference type="Gene3D" id="1.10.10.10">
    <property type="entry name" value="Winged helix-like DNA-binding domain superfamily/Winged helix DNA-binding domain"/>
    <property type="match status" value="1"/>
</dbReference>
<sequence>MDDRKIKILNSIIRSYIDSKEPVGSRSLSKNTDIGFSAATIRNDMSDLEDLGYLEKIHTSSGRIPSNSGYRLYVDALLSDRIPFDVGPRQLFDMRTIKESNEFDNVIKNATKMLSAITNYTSLALLPEMEKIYLKYINIVFLSPKDLVIIYIYNSKEVVSDTIRLKNSVDKNTIDLINSLLNTTLIDLNHNEVIENLHSQVYEVLRERHTVLNEIIPVIEKTSLEKANAKIILEGLGNIFVYNQDEISNNQNLINYLKDENPLLDVLSENMDTDLQVYIGEEIGIEELEHFSIVTITFRNKDGIKGKIGVLGPNSMKYDKVISDLMLINEYISGYIERR</sequence>
<keyword evidence="8" id="KW-1185">Reference proteome</keyword>
<dbReference type="InterPro" id="IPR029016">
    <property type="entry name" value="GAF-like_dom_sf"/>
</dbReference>
<comment type="function">
    <text evidence="5">Negative regulator of class I heat shock genes (grpE-dnaK-dnaJ and groELS operons). Prevents heat-shock induction of these operons.</text>
</comment>
<dbReference type="InterPro" id="IPR023120">
    <property type="entry name" value="WHTH_transcript_rep_HrcA_IDD"/>
</dbReference>